<evidence type="ECO:0000313" key="4">
    <source>
        <dbReference type="Proteomes" id="UP001210231"/>
    </source>
</evidence>
<dbReference type="EMBL" id="JAQGEF010000001">
    <property type="protein sequence ID" value="MDA3613385.1"/>
    <property type="molecule type" value="Genomic_DNA"/>
</dbReference>
<gene>
    <name evidence="3" type="ORF">O3P16_01085</name>
</gene>
<evidence type="ECO:0000256" key="1">
    <source>
        <dbReference type="SAM" id="SignalP"/>
    </source>
</evidence>
<feature type="signal peptide" evidence="1">
    <location>
        <begin position="1"/>
        <end position="23"/>
    </location>
</feature>
<dbReference type="PROSITE" id="PS51257">
    <property type="entry name" value="PROKAR_LIPOPROTEIN"/>
    <property type="match status" value="1"/>
</dbReference>
<name>A0ABT4UGP4_9BACT</name>
<accession>A0ABT4UGP4</accession>
<feature type="domain" description="DUF2314" evidence="2">
    <location>
        <begin position="42"/>
        <end position="167"/>
    </location>
</feature>
<dbReference type="Pfam" id="PF10077">
    <property type="entry name" value="DUF2314"/>
    <property type="match status" value="1"/>
</dbReference>
<reference evidence="3 4" key="1">
    <citation type="submission" date="2022-12" db="EMBL/GenBank/DDBJ databases">
        <title>Chitinophagaceae gen. sp. nov., a new member of the family Chitinophagaceae, isolated from soil in a chemical factory.</title>
        <authorList>
            <person name="Ke Z."/>
        </authorList>
    </citation>
    <scope>NUCLEOTIDE SEQUENCE [LARGE SCALE GENOMIC DNA]</scope>
    <source>
        <strain evidence="3 4">LY-5</strain>
    </source>
</reference>
<dbReference type="RefSeq" id="WP_407029716.1">
    <property type="nucleotide sequence ID" value="NZ_JAQGEF010000001.1"/>
</dbReference>
<feature type="chain" id="PRO_5045368215" evidence="1">
    <location>
        <begin position="24"/>
        <end position="170"/>
    </location>
</feature>
<comment type="caution">
    <text evidence="3">The sequence shown here is derived from an EMBL/GenBank/DDBJ whole genome shotgun (WGS) entry which is preliminary data.</text>
</comment>
<keyword evidence="1" id="KW-0732">Signal</keyword>
<keyword evidence="4" id="KW-1185">Reference proteome</keyword>
<dbReference type="InterPro" id="IPR018756">
    <property type="entry name" value="DUF2314"/>
</dbReference>
<dbReference type="Proteomes" id="UP001210231">
    <property type="component" value="Unassembled WGS sequence"/>
</dbReference>
<proteinExistence type="predicted"/>
<evidence type="ECO:0000259" key="2">
    <source>
        <dbReference type="Pfam" id="PF10077"/>
    </source>
</evidence>
<evidence type="ECO:0000313" key="3">
    <source>
        <dbReference type="EMBL" id="MDA3613385.1"/>
    </source>
</evidence>
<organism evidence="3 4">
    <name type="scientific">Polluticaenibacter yanchengensis</name>
    <dbReference type="NCBI Taxonomy" id="3014562"/>
    <lineage>
        <taxon>Bacteria</taxon>
        <taxon>Pseudomonadati</taxon>
        <taxon>Bacteroidota</taxon>
        <taxon>Chitinophagia</taxon>
        <taxon>Chitinophagales</taxon>
        <taxon>Chitinophagaceae</taxon>
        <taxon>Polluticaenibacter</taxon>
    </lineage>
</organism>
<sequence length="170" mass="19378">MNRLILALSTILFLAACNNSPSAKNLNVAQEEPDVINIAPDDADMNKAIRNANTHFYRFREALADTNSNYSDFAIKMRFQIGQESGEHIWLNNIVQNDSGYYGIVNNVPVNITTVKYGDRVKIIKEDISDWSFMDGDTLRGGYTIKALRSRMNKNEKDEFDRDYGIIFEP</sequence>
<protein>
    <submittedName>
        <fullName evidence="3">DUF2314 domain-containing protein</fullName>
    </submittedName>
</protein>